<keyword evidence="1" id="KW-0812">Transmembrane</keyword>
<feature type="transmembrane region" description="Helical" evidence="1">
    <location>
        <begin position="21"/>
        <end position="44"/>
    </location>
</feature>
<reference evidence="2 3" key="1">
    <citation type="submission" date="2016-11" db="EMBL/GenBank/DDBJ databases">
        <title>Draft Genome Sequences of Nine Cyanobacterial Strains from Diverse Habitats.</title>
        <authorList>
            <person name="Zhu T."/>
            <person name="Hou S."/>
            <person name="Lu X."/>
            <person name="Hess W.R."/>
        </authorList>
    </citation>
    <scope>NUCLEOTIDE SEQUENCE [LARGE SCALE GENOMIC DNA]</scope>
    <source>
        <strain evidence="2 3">5.2 s.c.1</strain>
    </source>
</reference>
<comment type="caution">
    <text evidence="2">The sequence shown here is derived from an EMBL/GenBank/DDBJ whole genome shotgun (WGS) entry which is preliminary data.</text>
</comment>
<evidence type="ECO:0000313" key="3">
    <source>
        <dbReference type="Proteomes" id="UP000185984"/>
    </source>
</evidence>
<keyword evidence="3" id="KW-1185">Reference proteome</keyword>
<accession>A0A1U7HWB2</accession>
<evidence type="ECO:0000313" key="2">
    <source>
        <dbReference type="EMBL" id="OKH27832.1"/>
    </source>
</evidence>
<dbReference type="Proteomes" id="UP000185984">
    <property type="component" value="Unassembled WGS sequence"/>
</dbReference>
<keyword evidence="1" id="KW-0472">Membrane</keyword>
<sequence>MQEISNRRKIELATTAITRKNLIQSLITGLLIGVLVGAPLGWFIHQFYAERRLADVLICREKNRNQPEAVLQSICGSRF</sequence>
<name>A0A1U7HWB2_9CHRO</name>
<keyword evidence="1" id="KW-1133">Transmembrane helix</keyword>
<proteinExistence type="predicted"/>
<dbReference type="EMBL" id="MRCC01000005">
    <property type="protein sequence ID" value="OKH27832.1"/>
    <property type="molecule type" value="Genomic_DNA"/>
</dbReference>
<dbReference type="AlphaFoldDB" id="A0A1U7HWB2"/>
<gene>
    <name evidence="2" type="ORF">NIES1031_07945</name>
</gene>
<protein>
    <submittedName>
        <fullName evidence="2">Uncharacterized protein</fullName>
    </submittedName>
</protein>
<evidence type="ECO:0000256" key="1">
    <source>
        <dbReference type="SAM" id="Phobius"/>
    </source>
</evidence>
<organism evidence="2 3">
    <name type="scientific">Chroogloeocystis siderophila 5.2 s.c.1</name>
    <dbReference type="NCBI Taxonomy" id="247279"/>
    <lineage>
        <taxon>Bacteria</taxon>
        <taxon>Bacillati</taxon>
        <taxon>Cyanobacteriota</taxon>
        <taxon>Cyanophyceae</taxon>
        <taxon>Oscillatoriophycideae</taxon>
        <taxon>Chroococcales</taxon>
        <taxon>Chroococcaceae</taxon>
        <taxon>Chroogloeocystis</taxon>
    </lineage>
</organism>